<dbReference type="Proteomes" id="UP001597474">
    <property type="component" value="Unassembled WGS sequence"/>
</dbReference>
<keyword evidence="2" id="KW-1185">Reference proteome</keyword>
<dbReference type="EMBL" id="JBHUMP010000020">
    <property type="protein sequence ID" value="MFD2741274.1"/>
    <property type="molecule type" value="Genomic_DNA"/>
</dbReference>
<sequence>MFAAPDLAVVCCVALLSAAAGIWWINRAPKHGTAGHEGDETALLFDSGILQHGSETALASLSLQPGQHDWGDIRAALAPRFPGFPEMAGSGRSGSISLKANDKRAPSHLRIVWRDPLCWVTLSHSPDPHGGHQRFRKPQNLPHCAAPATAIPIRFGRSIGTAR</sequence>
<comment type="caution">
    <text evidence="1">The sequence shown here is derived from an EMBL/GenBank/DDBJ whole genome shotgun (WGS) entry which is preliminary data.</text>
</comment>
<evidence type="ECO:0000313" key="2">
    <source>
        <dbReference type="Proteomes" id="UP001597474"/>
    </source>
</evidence>
<accession>A0ABW5U600</accession>
<proteinExistence type="predicted"/>
<name>A0ABW5U600_9RHOB</name>
<protein>
    <submittedName>
        <fullName evidence="1">Uncharacterized protein</fullName>
    </submittedName>
</protein>
<organism evidence="1 2">
    <name type="scientific">Sulfitobacter aestuarii</name>
    <dbReference type="NCBI Taxonomy" id="2161676"/>
    <lineage>
        <taxon>Bacteria</taxon>
        <taxon>Pseudomonadati</taxon>
        <taxon>Pseudomonadota</taxon>
        <taxon>Alphaproteobacteria</taxon>
        <taxon>Rhodobacterales</taxon>
        <taxon>Roseobacteraceae</taxon>
        <taxon>Sulfitobacter</taxon>
    </lineage>
</organism>
<reference evidence="2" key="1">
    <citation type="journal article" date="2019" name="Int. J. Syst. Evol. Microbiol.">
        <title>The Global Catalogue of Microorganisms (GCM) 10K type strain sequencing project: providing services to taxonomists for standard genome sequencing and annotation.</title>
        <authorList>
            <consortium name="The Broad Institute Genomics Platform"/>
            <consortium name="The Broad Institute Genome Sequencing Center for Infectious Disease"/>
            <person name="Wu L."/>
            <person name="Ma J."/>
        </authorList>
    </citation>
    <scope>NUCLEOTIDE SEQUENCE [LARGE SCALE GENOMIC DNA]</scope>
    <source>
        <strain evidence="2">TISTR 2562</strain>
    </source>
</reference>
<gene>
    <name evidence="1" type="ORF">ACFSUD_16975</name>
</gene>
<evidence type="ECO:0000313" key="1">
    <source>
        <dbReference type="EMBL" id="MFD2741274.1"/>
    </source>
</evidence>
<dbReference type="RefSeq" id="WP_386375698.1">
    <property type="nucleotide sequence ID" value="NZ_JBHUMP010000020.1"/>
</dbReference>